<dbReference type="AlphaFoldDB" id="A0A2H0UUG9"/>
<evidence type="ECO:0000313" key="3">
    <source>
        <dbReference type="EMBL" id="PIR89286.1"/>
    </source>
</evidence>
<proteinExistence type="predicted"/>
<evidence type="ECO:0008006" key="5">
    <source>
        <dbReference type="Google" id="ProtNLM"/>
    </source>
</evidence>
<protein>
    <recommendedName>
        <fullName evidence="5">DUF5667 domain-containing protein</fullName>
    </recommendedName>
</protein>
<dbReference type="Proteomes" id="UP000231157">
    <property type="component" value="Unassembled WGS sequence"/>
</dbReference>
<name>A0A2H0UUG9_9BACT</name>
<sequence length="312" mass="35185">MDRDIKKALKSFSKISFPEKEKNFVLKNLERYADEIDSASGTAYYKTIFSLFLRQHTAVSLAVFIFIFSMAGMIPVSFAMNSLPGEIFYPIKLSVSEQVLGFFASISSDSYESWDFAVIDRRINEGQLLTENPKKYLTDNRIDSLHSGFASAIISAESNFDKKYADKLNEADYYYSVLEQKINRYENVISKINESDNELGSTESLKKISQDTQNIKNRVVAERARIQSMISNGNKEPDLNDDIADKGKTENQNNQPNDNNVKNQINGGGVEVKKGDRVPEDVFVSEDEKIENNSEPGDKQNLAPHGNKPTNN</sequence>
<keyword evidence="2" id="KW-0812">Transmembrane</keyword>
<keyword evidence="2" id="KW-0472">Membrane</keyword>
<feature type="compositionally biased region" description="Basic and acidic residues" evidence="1">
    <location>
        <begin position="271"/>
        <end position="298"/>
    </location>
</feature>
<comment type="caution">
    <text evidence="3">The sequence shown here is derived from an EMBL/GenBank/DDBJ whole genome shotgun (WGS) entry which is preliminary data.</text>
</comment>
<reference evidence="4" key="1">
    <citation type="submission" date="2017-09" db="EMBL/GenBank/DDBJ databases">
        <title>Depth-based differentiation of microbial function through sediment-hosted aquifers and enrichment of novel symbionts in the deep terrestrial subsurface.</title>
        <authorList>
            <person name="Probst A.J."/>
            <person name="Ladd B."/>
            <person name="Jarett J.K."/>
            <person name="Geller-Mcgrath D.E."/>
            <person name="Sieber C.M.K."/>
            <person name="Emerson J.B."/>
            <person name="Anantharaman K."/>
            <person name="Thomas B.C."/>
            <person name="Malmstrom R."/>
            <person name="Stieglmeier M."/>
            <person name="Klingl A."/>
            <person name="Woyke T."/>
            <person name="Ryan C.M."/>
            <person name="Banfield J.F."/>
        </authorList>
    </citation>
    <scope>NUCLEOTIDE SEQUENCE [LARGE SCALE GENOMIC DNA]</scope>
</reference>
<accession>A0A2H0UUG9</accession>
<evidence type="ECO:0000256" key="2">
    <source>
        <dbReference type="SAM" id="Phobius"/>
    </source>
</evidence>
<keyword evidence="2" id="KW-1133">Transmembrane helix</keyword>
<evidence type="ECO:0000256" key="1">
    <source>
        <dbReference type="SAM" id="MobiDB-lite"/>
    </source>
</evidence>
<feature type="compositionally biased region" description="Basic and acidic residues" evidence="1">
    <location>
        <begin position="235"/>
        <end position="249"/>
    </location>
</feature>
<feature type="transmembrane region" description="Helical" evidence="2">
    <location>
        <begin position="58"/>
        <end position="80"/>
    </location>
</feature>
<organism evidence="3 4">
    <name type="scientific">Candidatus Harrisonbacteria bacterium CG10_big_fil_rev_8_21_14_0_10_40_38</name>
    <dbReference type="NCBI Taxonomy" id="1974583"/>
    <lineage>
        <taxon>Bacteria</taxon>
        <taxon>Candidatus Harrisoniibacteriota</taxon>
    </lineage>
</organism>
<evidence type="ECO:0000313" key="4">
    <source>
        <dbReference type="Proteomes" id="UP000231157"/>
    </source>
</evidence>
<dbReference type="EMBL" id="PFAZ01000001">
    <property type="protein sequence ID" value="PIR89286.1"/>
    <property type="molecule type" value="Genomic_DNA"/>
</dbReference>
<feature type="compositionally biased region" description="Low complexity" evidence="1">
    <location>
        <begin position="251"/>
        <end position="265"/>
    </location>
</feature>
<gene>
    <name evidence="3" type="ORF">COU07_00080</name>
</gene>
<feature type="region of interest" description="Disordered" evidence="1">
    <location>
        <begin position="228"/>
        <end position="312"/>
    </location>
</feature>